<evidence type="ECO:0000313" key="3">
    <source>
        <dbReference type="Proteomes" id="UP000295341"/>
    </source>
</evidence>
<dbReference type="RefSeq" id="WP_162851356.1">
    <property type="nucleotide sequence ID" value="NZ_MWIN01000013.1"/>
</dbReference>
<name>A0A4R7NYA2_9GAMM</name>
<accession>A0A4R7NYA2</accession>
<dbReference type="PROSITE" id="PS51257">
    <property type="entry name" value="PROKAR_LIPOPROTEIN"/>
    <property type="match status" value="1"/>
</dbReference>
<evidence type="ECO:0000256" key="1">
    <source>
        <dbReference type="SAM" id="SignalP"/>
    </source>
</evidence>
<dbReference type="Pfam" id="PF07148">
    <property type="entry name" value="MalM"/>
    <property type="match status" value="1"/>
</dbReference>
<dbReference type="GO" id="GO:0008643">
    <property type="term" value="P:carbohydrate transport"/>
    <property type="evidence" value="ECO:0007669"/>
    <property type="project" value="InterPro"/>
</dbReference>
<dbReference type="EMBL" id="SOBT01000011">
    <property type="protein sequence ID" value="TDU25819.1"/>
    <property type="molecule type" value="Genomic_DNA"/>
</dbReference>
<feature type="chain" id="PRO_5030099490" evidence="1">
    <location>
        <begin position="22"/>
        <end position="230"/>
    </location>
</feature>
<keyword evidence="1" id="KW-0732">Signal</keyword>
<protein>
    <submittedName>
        <fullName evidence="2">Maltose operon substrate-binding protein MalM</fullName>
    </submittedName>
</protein>
<dbReference type="InterPro" id="IPR010794">
    <property type="entry name" value="MalM"/>
</dbReference>
<dbReference type="Proteomes" id="UP000295341">
    <property type="component" value="Unassembled WGS sequence"/>
</dbReference>
<organism evidence="2 3">
    <name type="scientific">Panacagrimonas perspica</name>
    <dbReference type="NCBI Taxonomy" id="381431"/>
    <lineage>
        <taxon>Bacteria</taxon>
        <taxon>Pseudomonadati</taxon>
        <taxon>Pseudomonadota</taxon>
        <taxon>Gammaproteobacteria</taxon>
        <taxon>Nevskiales</taxon>
        <taxon>Nevskiaceae</taxon>
        <taxon>Panacagrimonas</taxon>
    </lineage>
</organism>
<feature type="signal peptide" evidence="1">
    <location>
        <begin position="1"/>
        <end position="21"/>
    </location>
</feature>
<sequence length="230" mass="25404">MKNAFRILMLSLLAVAATGCASRGPAAVTRMQAPGCDARWDMSNAQAIQVDSLRTVQHSFEAGTGCVAESDGSAVSYAVFRLPRYREDYTLQIDSQINGRSLFAPEVLTLDASGKVLREVPFERFALRGDRLQTTMFFSQDNADEQYLLMRSARQVVGHGERRVVSGSFVIPLVAGVLPFLYMQGTESEGEYTYAHNGVVRLQARSNSPALRRNLQARDAARSEIGFLMR</sequence>
<evidence type="ECO:0000313" key="2">
    <source>
        <dbReference type="EMBL" id="TDU25819.1"/>
    </source>
</evidence>
<keyword evidence="3" id="KW-1185">Reference proteome</keyword>
<dbReference type="GO" id="GO:0042597">
    <property type="term" value="C:periplasmic space"/>
    <property type="evidence" value="ECO:0007669"/>
    <property type="project" value="InterPro"/>
</dbReference>
<proteinExistence type="predicted"/>
<dbReference type="AlphaFoldDB" id="A0A4R7NYA2"/>
<comment type="caution">
    <text evidence="2">The sequence shown here is derived from an EMBL/GenBank/DDBJ whole genome shotgun (WGS) entry which is preliminary data.</text>
</comment>
<gene>
    <name evidence="2" type="ORF">DFR24_4264</name>
</gene>
<reference evidence="2 3" key="1">
    <citation type="submission" date="2019-03" db="EMBL/GenBank/DDBJ databases">
        <title>Genomic Encyclopedia of Type Strains, Phase IV (KMG-IV): sequencing the most valuable type-strain genomes for metagenomic binning, comparative biology and taxonomic classification.</title>
        <authorList>
            <person name="Goeker M."/>
        </authorList>
    </citation>
    <scope>NUCLEOTIDE SEQUENCE [LARGE SCALE GENOMIC DNA]</scope>
    <source>
        <strain evidence="2 3">DSM 26377</strain>
    </source>
</reference>